<comment type="caution">
    <text evidence="2">The sequence shown here is derived from an EMBL/GenBank/DDBJ whole genome shotgun (WGS) entry which is preliminary data.</text>
</comment>
<gene>
    <name evidence="2" type="ORF">FJT64_011786</name>
</gene>
<sequence length="162" mass="17961">MGELAEDSDTDFTLVLTMLHKRVATIRFTRIYAIDTFVFVTGLAQPIPQWLSIFRPFRMTLWIVTIVSVLLAGLAAFGFTRFHPLPERRFTISLSILNTYGAMCENAQSRVPSHSTAAKVSIGSVYAGNDAFQREVYCGTAYLLAEVCCGTAYLTFGRCIAV</sequence>
<dbReference type="OrthoDB" id="6373973at2759"/>
<evidence type="ECO:0000256" key="1">
    <source>
        <dbReference type="SAM" id="Phobius"/>
    </source>
</evidence>
<accession>A0A6A4VA58</accession>
<keyword evidence="1" id="KW-0812">Transmembrane</keyword>
<reference evidence="2 3" key="1">
    <citation type="submission" date="2019-07" db="EMBL/GenBank/DDBJ databases">
        <title>Draft genome assembly of a fouling barnacle, Amphibalanus amphitrite (Darwin, 1854): The first reference genome for Thecostraca.</title>
        <authorList>
            <person name="Kim W."/>
        </authorList>
    </citation>
    <scope>NUCLEOTIDE SEQUENCE [LARGE SCALE GENOMIC DNA]</scope>
    <source>
        <strain evidence="2">SNU_AA5</strain>
        <tissue evidence="2">Soma without cirri and trophi</tissue>
    </source>
</reference>
<keyword evidence="1" id="KW-1133">Transmembrane helix</keyword>
<keyword evidence="1" id="KW-0472">Membrane</keyword>
<evidence type="ECO:0000313" key="3">
    <source>
        <dbReference type="Proteomes" id="UP000440578"/>
    </source>
</evidence>
<evidence type="ECO:0000313" key="2">
    <source>
        <dbReference type="EMBL" id="KAF0289999.1"/>
    </source>
</evidence>
<feature type="transmembrane region" description="Helical" evidence="1">
    <location>
        <begin position="59"/>
        <end position="79"/>
    </location>
</feature>
<dbReference type="AlphaFoldDB" id="A0A6A4VA58"/>
<organism evidence="2 3">
    <name type="scientific">Amphibalanus amphitrite</name>
    <name type="common">Striped barnacle</name>
    <name type="synonym">Balanus amphitrite</name>
    <dbReference type="NCBI Taxonomy" id="1232801"/>
    <lineage>
        <taxon>Eukaryota</taxon>
        <taxon>Metazoa</taxon>
        <taxon>Ecdysozoa</taxon>
        <taxon>Arthropoda</taxon>
        <taxon>Crustacea</taxon>
        <taxon>Multicrustacea</taxon>
        <taxon>Cirripedia</taxon>
        <taxon>Thoracica</taxon>
        <taxon>Thoracicalcarea</taxon>
        <taxon>Balanomorpha</taxon>
        <taxon>Balanoidea</taxon>
        <taxon>Balanidae</taxon>
        <taxon>Amphibalaninae</taxon>
        <taxon>Amphibalanus</taxon>
    </lineage>
</organism>
<dbReference type="Proteomes" id="UP000440578">
    <property type="component" value="Unassembled WGS sequence"/>
</dbReference>
<dbReference type="EMBL" id="VIIS01001989">
    <property type="protein sequence ID" value="KAF0289999.1"/>
    <property type="molecule type" value="Genomic_DNA"/>
</dbReference>
<proteinExistence type="predicted"/>
<feature type="transmembrane region" description="Helical" evidence="1">
    <location>
        <begin position="28"/>
        <end position="47"/>
    </location>
</feature>
<keyword evidence="3" id="KW-1185">Reference proteome</keyword>
<protein>
    <submittedName>
        <fullName evidence="2">Uncharacterized protein</fullName>
    </submittedName>
</protein>
<name>A0A6A4VA58_AMPAM</name>
<dbReference type="Gene3D" id="1.10.287.70">
    <property type="match status" value="1"/>
</dbReference>